<gene>
    <name evidence="1" type="ORF">POPTR_005G004350</name>
</gene>
<name>A0A3N7FTI2_POPTR</name>
<keyword evidence="2" id="KW-1185">Reference proteome</keyword>
<proteinExistence type="predicted"/>
<reference evidence="1 2" key="1">
    <citation type="journal article" date="2006" name="Science">
        <title>The genome of black cottonwood, Populus trichocarpa (Torr. &amp; Gray).</title>
        <authorList>
            <person name="Tuskan G.A."/>
            <person name="Difazio S."/>
            <person name="Jansson S."/>
            <person name="Bohlmann J."/>
            <person name="Grigoriev I."/>
            <person name="Hellsten U."/>
            <person name="Putnam N."/>
            <person name="Ralph S."/>
            <person name="Rombauts S."/>
            <person name="Salamov A."/>
            <person name="Schein J."/>
            <person name="Sterck L."/>
            <person name="Aerts A."/>
            <person name="Bhalerao R.R."/>
            <person name="Bhalerao R.P."/>
            <person name="Blaudez D."/>
            <person name="Boerjan W."/>
            <person name="Brun A."/>
            <person name="Brunner A."/>
            <person name="Busov V."/>
            <person name="Campbell M."/>
            <person name="Carlson J."/>
            <person name="Chalot M."/>
            <person name="Chapman J."/>
            <person name="Chen G.L."/>
            <person name="Cooper D."/>
            <person name="Coutinho P.M."/>
            <person name="Couturier J."/>
            <person name="Covert S."/>
            <person name="Cronk Q."/>
            <person name="Cunningham R."/>
            <person name="Davis J."/>
            <person name="Degroeve S."/>
            <person name="Dejardin A."/>
            <person name="Depamphilis C."/>
            <person name="Detter J."/>
            <person name="Dirks B."/>
            <person name="Dubchak I."/>
            <person name="Duplessis S."/>
            <person name="Ehlting J."/>
            <person name="Ellis B."/>
            <person name="Gendler K."/>
            <person name="Goodstein D."/>
            <person name="Gribskov M."/>
            <person name="Grimwood J."/>
            <person name="Groover A."/>
            <person name="Gunter L."/>
            <person name="Hamberger B."/>
            <person name="Heinze B."/>
            <person name="Helariutta Y."/>
            <person name="Henrissat B."/>
            <person name="Holligan D."/>
            <person name="Holt R."/>
            <person name="Huang W."/>
            <person name="Islam-Faridi N."/>
            <person name="Jones S."/>
            <person name="Jones-Rhoades M."/>
            <person name="Jorgensen R."/>
            <person name="Joshi C."/>
            <person name="Kangasjarvi J."/>
            <person name="Karlsson J."/>
            <person name="Kelleher C."/>
            <person name="Kirkpatrick R."/>
            <person name="Kirst M."/>
            <person name="Kohler A."/>
            <person name="Kalluri U."/>
            <person name="Larimer F."/>
            <person name="Leebens-Mack J."/>
            <person name="Leple J.C."/>
            <person name="Locascio P."/>
            <person name="Lou Y."/>
            <person name="Lucas S."/>
            <person name="Martin F."/>
            <person name="Montanini B."/>
            <person name="Napoli C."/>
            <person name="Nelson D.R."/>
            <person name="Nelson C."/>
            <person name="Nieminen K."/>
            <person name="Nilsson O."/>
            <person name="Pereda V."/>
            <person name="Peter G."/>
            <person name="Philippe R."/>
            <person name="Pilate G."/>
            <person name="Poliakov A."/>
            <person name="Razumovskaya J."/>
            <person name="Richardson P."/>
            <person name="Rinaldi C."/>
            <person name="Ritland K."/>
            <person name="Rouze P."/>
            <person name="Ryaboy D."/>
            <person name="Schmutz J."/>
            <person name="Schrader J."/>
            <person name="Segerman B."/>
            <person name="Shin H."/>
            <person name="Siddiqui A."/>
            <person name="Sterky F."/>
            <person name="Terry A."/>
            <person name="Tsai C.J."/>
            <person name="Uberbacher E."/>
            <person name="Unneberg P."/>
            <person name="Vahala J."/>
            <person name="Wall K."/>
            <person name="Wessler S."/>
            <person name="Yang G."/>
            <person name="Yin T."/>
            <person name="Douglas C."/>
            <person name="Marra M."/>
            <person name="Sandberg G."/>
            <person name="Van de Peer Y."/>
            <person name="Rokhsar D."/>
        </authorList>
    </citation>
    <scope>NUCLEOTIDE SEQUENCE [LARGE SCALE GENOMIC DNA]</scope>
    <source>
        <strain evidence="2">cv. Nisqually</strain>
    </source>
</reference>
<evidence type="ECO:0000313" key="1">
    <source>
        <dbReference type="EMBL" id="RQO89811.1"/>
    </source>
</evidence>
<evidence type="ECO:0000313" key="2">
    <source>
        <dbReference type="Proteomes" id="UP000006729"/>
    </source>
</evidence>
<dbReference type="InParanoid" id="A0A3N7FTI2"/>
<dbReference type="Proteomes" id="UP000006729">
    <property type="component" value="Chromosome 5"/>
</dbReference>
<accession>A0A3N7FTI2</accession>
<sequence>MKKRLTRGPERSGTHECGLSFLQNDALLMVLQQQERHITKEKWGADWLVGH</sequence>
<protein>
    <submittedName>
        <fullName evidence="1">Uncharacterized protein</fullName>
    </submittedName>
</protein>
<dbReference type="AlphaFoldDB" id="A0A3N7FTI2"/>
<dbReference type="EMBL" id="CM009294">
    <property type="protein sequence ID" value="RQO89811.1"/>
    <property type="molecule type" value="Genomic_DNA"/>
</dbReference>
<organism evidence="1 2">
    <name type="scientific">Populus trichocarpa</name>
    <name type="common">Western balsam poplar</name>
    <name type="synonym">Populus balsamifera subsp. trichocarpa</name>
    <dbReference type="NCBI Taxonomy" id="3694"/>
    <lineage>
        <taxon>Eukaryota</taxon>
        <taxon>Viridiplantae</taxon>
        <taxon>Streptophyta</taxon>
        <taxon>Embryophyta</taxon>
        <taxon>Tracheophyta</taxon>
        <taxon>Spermatophyta</taxon>
        <taxon>Magnoliopsida</taxon>
        <taxon>eudicotyledons</taxon>
        <taxon>Gunneridae</taxon>
        <taxon>Pentapetalae</taxon>
        <taxon>rosids</taxon>
        <taxon>fabids</taxon>
        <taxon>Malpighiales</taxon>
        <taxon>Salicaceae</taxon>
        <taxon>Saliceae</taxon>
        <taxon>Populus</taxon>
    </lineage>
</organism>